<feature type="transmembrane region" description="Helical" evidence="1">
    <location>
        <begin position="33"/>
        <end position="51"/>
    </location>
</feature>
<keyword evidence="1" id="KW-0812">Transmembrane</keyword>
<dbReference type="Gene3D" id="1.20.1740.10">
    <property type="entry name" value="Amino acid/polyamine transporter I"/>
    <property type="match status" value="1"/>
</dbReference>
<name>A0ABT2RMM5_9FIRM</name>
<sequence>MGKEKRSISESDAAQLMEHAVEMASENQRRDKVSLWVGGAVLFVIAVLAKMSGHANLGGSLFIGAMAAIGAVALYFYSRNREDRESRRVYGFFLIFGVGASLQLFRLLGVDPNILVWGLFGMLVLLIRIMNK</sequence>
<dbReference type="RefSeq" id="WP_158369879.1">
    <property type="nucleotide sequence ID" value="NZ_JAOQJU010000009.1"/>
</dbReference>
<feature type="transmembrane region" description="Helical" evidence="1">
    <location>
        <begin position="57"/>
        <end position="77"/>
    </location>
</feature>
<keyword evidence="3" id="KW-1185">Reference proteome</keyword>
<protein>
    <submittedName>
        <fullName evidence="2">Uncharacterized protein</fullName>
    </submittedName>
</protein>
<gene>
    <name evidence="2" type="ORF">OCV99_08925</name>
</gene>
<dbReference type="Proteomes" id="UP001652431">
    <property type="component" value="Unassembled WGS sequence"/>
</dbReference>
<feature type="transmembrane region" description="Helical" evidence="1">
    <location>
        <begin position="89"/>
        <end position="108"/>
    </location>
</feature>
<keyword evidence="1" id="KW-0472">Membrane</keyword>
<evidence type="ECO:0000313" key="2">
    <source>
        <dbReference type="EMBL" id="MCU6686667.1"/>
    </source>
</evidence>
<accession>A0ABT2RMM5</accession>
<proteinExistence type="predicted"/>
<comment type="caution">
    <text evidence="2">The sequence shown here is derived from an EMBL/GenBank/DDBJ whole genome shotgun (WGS) entry which is preliminary data.</text>
</comment>
<dbReference type="EMBL" id="JAOQJU010000009">
    <property type="protein sequence ID" value="MCU6686667.1"/>
    <property type="molecule type" value="Genomic_DNA"/>
</dbReference>
<evidence type="ECO:0000313" key="3">
    <source>
        <dbReference type="Proteomes" id="UP001652431"/>
    </source>
</evidence>
<feature type="transmembrane region" description="Helical" evidence="1">
    <location>
        <begin position="114"/>
        <end position="131"/>
    </location>
</feature>
<evidence type="ECO:0000256" key="1">
    <source>
        <dbReference type="SAM" id="Phobius"/>
    </source>
</evidence>
<reference evidence="2 3" key="1">
    <citation type="journal article" date="2021" name="ISME Commun">
        <title>Automated analysis of genomic sequences facilitates high-throughput and comprehensive description of bacteria.</title>
        <authorList>
            <person name="Hitch T.C.A."/>
        </authorList>
    </citation>
    <scope>NUCLEOTIDE SEQUENCE [LARGE SCALE GENOMIC DNA]</scope>
    <source>
        <strain evidence="2 3">Sanger_03</strain>
    </source>
</reference>
<organism evidence="2 3">
    <name type="scientific">Dorea acetigenes</name>
    <dbReference type="NCBI Taxonomy" id="2981787"/>
    <lineage>
        <taxon>Bacteria</taxon>
        <taxon>Bacillati</taxon>
        <taxon>Bacillota</taxon>
        <taxon>Clostridia</taxon>
        <taxon>Lachnospirales</taxon>
        <taxon>Lachnospiraceae</taxon>
        <taxon>Dorea</taxon>
    </lineage>
</organism>
<keyword evidence="1" id="KW-1133">Transmembrane helix</keyword>